<accession>A0AAV2FPE6</accession>
<reference evidence="1 2" key="1">
    <citation type="submission" date="2024-04" db="EMBL/GenBank/DDBJ databases">
        <authorList>
            <person name="Fracassetti M."/>
        </authorList>
    </citation>
    <scope>NUCLEOTIDE SEQUENCE [LARGE SCALE GENOMIC DNA]</scope>
</reference>
<organism evidence="1 2">
    <name type="scientific">Linum trigynum</name>
    <dbReference type="NCBI Taxonomy" id="586398"/>
    <lineage>
        <taxon>Eukaryota</taxon>
        <taxon>Viridiplantae</taxon>
        <taxon>Streptophyta</taxon>
        <taxon>Embryophyta</taxon>
        <taxon>Tracheophyta</taxon>
        <taxon>Spermatophyta</taxon>
        <taxon>Magnoliopsida</taxon>
        <taxon>eudicotyledons</taxon>
        <taxon>Gunneridae</taxon>
        <taxon>Pentapetalae</taxon>
        <taxon>rosids</taxon>
        <taxon>fabids</taxon>
        <taxon>Malpighiales</taxon>
        <taxon>Linaceae</taxon>
        <taxon>Linum</taxon>
    </lineage>
</organism>
<name>A0AAV2FPE6_9ROSI</name>
<gene>
    <name evidence="1" type="ORF">LTRI10_LOCUS39511</name>
</gene>
<proteinExistence type="predicted"/>
<dbReference type="AlphaFoldDB" id="A0AAV2FPE6"/>
<dbReference type="Proteomes" id="UP001497516">
    <property type="component" value="Chromosome 7"/>
</dbReference>
<evidence type="ECO:0000313" key="2">
    <source>
        <dbReference type="Proteomes" id="UP001497516"/>
    </source>
</evidence>
<evidence type="ECO:0008006" key="3">
    <source>
        <dbReference type="Google" id="ProtNLM"/>
    </source>
</evidence>
<sequence length="295" mass="33147">MCIAVFLWRAHPLYPFLLLLNRDEFHSRPTTPLGWWRDGDGGGGGDGAIEFLGGRDDKAGGTWLAATRDGRVAFITNVREATSLSAAANSRGHLPLRFLQSQQNPMEFARELVEEMDSYNGFNLVIADVGSNSMVYITNRAKSNSGDDAITEVSPGIHVLSNASLDSPWPKAQRLRHSLKEFMDRHGEREEVPAKEMAETLMTNPVKEEDKTLLPGVYPPDYEYQLSSIFVDIHAPSGRYGTRSTSVVLVRRDGEVKFYERYIDNEEWKEHSECFRIVQNVDETDMGQDPAFSSL</sequence>
<protein>
    <recommendedName>
        <fullName evidence="3">Ser/Thr-rich protein T10 in DGCR region</fullName>
    </recommendedName>
</protein>
<dbReference type="InterPro" id="IPR008551">
    <property type="entry name" value="TANGO2"/>
</dbReference>
<evidence type="ECO:0000313" key="1">
    <source>
        <dbReference type="EMBL" id="CAL1399320.1"/>
    </source>
</evidence>
<keyword evidence="2" id="KW-1185">Reference proteome</keyword>
<dbReference type="Pfam" id="PF05742">
    <property type="entry name" value="TANGO2"/>
    <property type="match status" value="1"/>
</dbReference>
<dbReference type="PANTHER" id="PTHR17985:SF16">
    <property type="entry name" value="TRANSPORT_GOLGI ORGANIZATION-LIKE PROTEIN (DUF833)"/>
    <property type="match status" value="1"/>
</dbReference>
<dbReference type="PANTHER" id="PTHR17985">
    <property type="entry name" value="SER/THR-RICH PROTEIN T10 IN DGCR REGION"/>
    <property type="match status" value="1"/>
</dbReference>
<dbReference type="EMBL" id="OZ034820">
    <property type="protein sequence ID" value="CAL1399320.1"/>
    <property type="molecule type" value="Genomic_DNA"/>
</dbReference>